<dbReference type="SUPFAM" id="SSF46579">
    <property type="entry name" value="Prefoldin"/>
    <property type="match status" value="1"/>
</dbReference>
<protein>
    <submittedName>
        <fullName evidence="4 5">Uncharacterized protein LOC113518721</fullName>
    </submittedName>
</protein>
<accession>A0ABM3MTC8</accession>
<proteinExistence type="predicted"/>
<keyword evidence="3" id="KW-1185">Reference proteome</keyword>
<feature type="region of interest" description="Disordered" evidence="2">
    <location>
        <begin position="233"/>
        <end position="261"/>
    </location>
</feature>
<reference evidence="4 5" key="1">
    <citation type="submission" date="2025-05" db="UniProtKB">
        <authorList>
            <consortium name="RefSeq"/>
        </authorList>
    </citation>
    <scope>IDENTIFICATION</scope>
    <source>
        <tissue evidence="4 5">Whole larvae</tissue>
    </source>
</reference>
<feature type="region of interest" description="Disordered" evidence="2">
    <location>
        <begin position="493"/>
        <end position="522"/>
    </location>
</feature>
<evidence type="ECO:0000256" key="2">
    <source>
        <dbReference type="SAM" id="MobiDB-lite"/>
    </source>
</evidence>
<evidence type="ECO:0000313" key="5">
    <source>
        <dbReference type="RefSeq" id="XP_052754621.1"/>
    </source>
</evidence>
<sequence length="813" mass="93881">MDETIVEEDGNSQQYSFIYVDPNIQSCNEHGDMYLHKDESLIKPGDMFDTQESFNIYVNGYAEQWLFYYTLTNSYTQDPSKENYTYRCIYYQPKGVRKRSEPEKSRCPCKIVLKRLPYNPDVLTVEFVCHHHNHELSKENFLKLKDSKRIQPQIREEIMDLLYLEVEPKILKKYIKELTGLNLNLNYFMHIAKKMKKDNVERTFTPEQLDELTKKVKDLRFIYGNVKDTDCESPKTNIQRGRRKRKADGDVNNTNAEDITEDLDTLYSSDKKLKQESEETEYEDIDTKSRLETCLQRLSYDEETLESVKRLQSSVQCETQRNPWISEEICPTPSNGTSYMSDSMGTTQNEVQLEIGNNTSDFQTETIDDSYIQNISEQNVEVSEISNSDGQIVTQNYVLGNNEENTPESYVLANNSETYVLENSEQNVNYVLTSNEHNIPHSYVLENGIVVTYNGDGQGFTESEVVYDNDHTAVGNEQEGNTNYVLVEENTAAAETTVEESSENIESQDNEKSKANNVSDTPSHSDYEYIHRFNIDQYMTQQWFIRCIQTVAEDTKMKAVDMLSDLYLGKTMFKLITTRKVDMQTIRITYLVDNVPSLSGFDCNDRVKYKLEAAKYCKKLMSLKKKLSHSSRYIHSLKGTIESLKKANMALASRNKHLERVKSQNVLHNYKKDMQHLRETKDSLLSQISDTERQIVHLKEVKRNLKTDICTFISKKVLLQQMSGESNEKLENVKNTLAKAIETCKNTVNSVNTSNNQVNEEQYVISNLDDTENFVMAVENVPEGISIDGQYNDGDIVYVVDSNQQEVNLQNIS</sequence>
<dbReference type="RefSeq" id="XP_052754620.1">
    <property type="nucleotide sequence ID" value="XM_052898660.1"/>
</dbReference>
<keyword evidence="1" id="KW-0175">Coiled coil</keyword>
<gene>
    <name evidence="4 5 6 7" type="primary">LOC113518721</name>
</gene>
<dbReference type="GeneID" id="113518721"/>
<feature type="compositionally biased region" description="Acidic residues" evidence="2">
    <location>
        <begin position="497"/>
        <end position="508"/>
    </location>
</feature>
<dbReference type="RefSeq" id="XP_052754622.1">
    <property type="nucleotide sequence ID" value="XM_052898662.1"/>
</dbReference>
<evidence type="ECO:0000313" key="3">
    <source>
        <dbReference type="Proteomes" id="UP001652740"/>
    </source>
</evidence>
<organism evidence="3 5">
    <name type="scientific">Galleria mellonella</name>
    <name type="common">Greater wax moth</name>
    <dbReference type="NCBI Taxonomy" id="7137"/>
    <lineage>
        <taxon>Eukaryota</taxon>
        <taxon>Metazoa</taxon>
        <taxon>Ecdysozoa</taxon>
        <taxon>Arthropoda</taxon>
        <taxon>Hexapoda</taxon>
        <taxon>Insecta</taxon>
        <taxon>Pterygota</taxon>
        <taxon>Neoptera</taxon>
        <taxon>Endopterygota</taxon>
        <taxon>Lepidoptera</taxon>
        <taxon>Glossata</taxon>
        <taxon>Ditrysia</taxon>
        <taxon>Pyraloidea</taxon>
        <taxon>Pyralidae</taxon>
        <taxon>Galleriinae</taxon>
        <taxon>Galleria</taxon>
    </lineage>
</organism>
<evidence type="ECO:0000313" key="7">
    <source>
        <dbReference type="RefSeq" id="XP_052754623.1"/>
    </source>
</evidence>
<dbReference type="Proteomes" id="UP001652740">
    <property type="component" value="Unplaced"/>
</dbReference>
<evidence type="ECO:0000313" key="6">
    <source>
        <dbReference type="RefSeq" id="XP_052754622.1"/>
    </source>
</evidence>
<evidence type="ECO:0000313" key="4">
    <source>
        <dbReference type="RefSeq" id="XP_052754620.1"/>
    </source>
</evidence>
<dbReference type="RefSeq" id="XP_052754623.1">
    <property type="nucleotide sequence ID" value="XM_052898663.1"/>
</dbReference>
<evidence type="ECO:0000256" key="1">
    <source>
        <dbReference type="SAM" id="Coils"/>
    </source>
</evidence>
<name>A0ABM3MTC8_GALME</name>
<feature type="coiled-coil region" evidence="1">
    <location>
        <begin position="641"/>
        <end position="747"/>
    </location>
</feature>
<dbReference type="RefSeq" id="XP_052754621.1">
    <property type="nucleotide sequence ID" value="XM_052898661.1"/>
</dbReference>